<feature type="transmembrane region" description="Helical" evidence="1">
    <location>
        <begin position="122"/>
        <end position="146"/>
    </location>
</feature>
<proteinExistence type="predicted"/>
<dbReference type="OrthoDB" id="6527070at2759"/>
<keyword evidence="1" id="KW-0812">Transmembrane</keyword>
<keyword evidence="1" id="KW-0472">Membrane</keyword>
<keyword evidence="2" id="KW-1185">Reference proteome</keyword>
<dbReference type="InParanoid" id="A0A6P6XUE3"/>
<evidence type="ECO:0000313" key="2">
    <source>
        <dbReference type="Proteomes" id="UP000515146"/>
    </source>
</evidence>
<feature type="transmembrane region" description="Helical" evidence="1">
    <location>
        <begin position="85"/>
        <end position="107"/>
    </location>
</feature>
<dbReference type="AlphaFoldDB" id="A0A6P6XUE3"/>
<evidence type="ECO:0000313" key="3">
    <source>
        <dbReference type="RefSeq" id="XP_027196925.1"/>
    </source>
</evidence>
<feature type="transmembrane region" description="Helical" evidence="1">
    <location>
        <begin position="176"/>
        <end position="197"/>
    </location>
</feature>
<dbReference type="Proteomes" id="UP000515146">
    <property type="component" value="Unplaced"/>
</dbReference>
<dbReference type="RefSeq" id="XP_027196925.1">
    <property type="nucleotide sequence ID" value="XM_027341124.1"/>
</dbReference>
<organism evidence="2 3">
    <name type="scientific">Dermatophagoides pteronyssinus</name>
    <name type="common">European house dust mite</name>
    <dbReference type="NCBI Taxonomy" id="6956"/>
    <lineage>
        <taxon>Eukaryota</taxon>
        <taxon>Metazoa</taxon>
        <taxon>Ecdysozoa</taxon>
        <taxon>Arthropoda</taxon>
        <taxon>Chelicerata</taxon>
        <taxon>Arachnida</taxon>
        <taxon>Acari</taxon>
        <taxon>Acariformes</taxon>
        <taxon>Sarcoptiformes</taxon>
        <taxon>Astigmata</taxon>
        <taxon>Psoroptidia</taxon>
        <taxon>Analgoidea</taxon>
        <taxon>Pyroglyphidae</taxon>
        <taxon>Dermatophagoidinae</taxon>
        <taxon>Dermatophagoides</taxon>
    </lineage>
</organism>
<gene>
    <name evidence="3" type="primary">LOC113791355</name>
</gene>
<protein>
    <submittedName>
        <fullName evidence="3">Uncharacterized protein LOC113791355</fullName>
    </submittedName>
</protein>
<evidence type="ECO:0000256" key="1">
    <source>
        <dbReference type="SAM" id="Phobius"/>
    </source>
</evidence>
<keyword evidence="1" id="KW-1133">Transmembrane helix</keyword>
<feature type="transmembrane region" description="Helical" evidence="1">
    <location>
        <begin position="203"/>
        <end position="225"/>
    </location>
</feature>
<dbReference type="KEGG" id="dpte:113791355"/>
<reference evidence="3" key="1">
    <citation type="submission" date="2025-08" db="UniProtKB">
        <authorList>
            <consortium name="RefSeq"/>
        </authorList>
    </citation>
    <scope>IDENTIFICATION</scope>
    <source>
        <strain evidence="3">Airmid</strain>
    </source>
</reference>
<name>A0A6P6XUE3_DERPT</name>
<sequence length="321" mass="38929">MFLFSYVIWPHNDYLISIDIFDKIVNANRNDFIVIDMIIVFILQSKINEFLIKYWHYNDDKISFKNRNHLIRFYQKSRFISTNSYRIFSIGLLAVNFMFIFFSFHLYNSGQISLVKFLMTSIFFFLFICQCIFIIGDSLILLSFIVKIQKSIWYRFHYQYVYLYSETYKFNSAVRFILLITELMSKSTVVICLLFYSHQTKMYLQNTLVTLIFITIFCLISGLNFRIAQLPSYNRLCWLSLHRWIARSQWLNLERKQSHNRLPLRYSLKSRLFLQSMTNNQFGFTCGRLFFISKFKYIQMFIMNFHMAIKFYKKICLSQTE</sequence>
<accession>A0A6P6XUE3</accession>